<name>A0A0S3SXH5_PHAAN</name>
<accession>A0A0S3SXH5</accession>
<dbReference type="EMBL" id="AP015042">
    <property type="protein sequence ID" value="BAT97566.1"/>
    <property type="molecule type" value="Genomic_DNA"/>
</dbReference>
<feature type="non-terminal residue" evidence="2">
    <location>
        <position position="1"/>
    </location>
</feature>
<dbReference type="Proteomes" id="UP000291084">
    <property type="component" value="Chromosome 9"/>
</dbReference>
<keyword evidence="1" id="KW-0472">Membrane</keyword>
<gene>
    <name evidence="2" type="primary">Vigan.09G104600</name>
    <name evidence="2" type="ORF">VIGAN_09104600</name>
</gene>
<reference evidence="2 3" key="1">
    <citation type="journal article" date="2015" name="Sci. Rep.">
        <title>The power of single molecule real-time sequencing technology in the de novo assembly of a eukaryotic genome.</title>
        <authorList>
            <person name="Sakai H."/>
            <person name="Naito K."/>
            <person name="Ogiso-Tanaka E."/>
            <person name="Takahashi Y."/>
            <person name="Iseki K."/>
            <person name="Muto C."/>
            <person name="Satou K."/>
            <person name="Teruya K."/>
            <person name="Shiroma A."/>
            <person name="Shimoji M."/>
            <person name="Hirano T."/>
            <person name="Itoh T."/>
            <person name="Kaga A."/>
            <person name="Tomooka N."/>
        </authorList>
    </citation>
    <scope>NUCLEOTIDE SEQUENCE [LARGE SCALE GENOMIC DNA]</scope>
    <source>
        <strain evidence="3">cv. Shumari</strain>
    </source>
</reference>
<keyword evidence="1" id="KW-0812">Transmembrane</keyword>
<organism evidence="2 3">
    <name type="scientific">Vigna angularis var. angularis</name>
    <dbReference type="NCBI Taxonomy" id="157739"/>
    <lineage>
        <taxon>Eukaryota</taxon>
        <taxon>Viridiplantae</taxon>
        <taxon>Streptophyta</taxon>
        <taxon>Embryophyta</taxon>
        <taxon>Tracheophyta</taxon>
        <taxon>Spermatophyta</taxon>
        <taxon>Magnoliopsida</taxon>
        <taxon>eudicotyledons</taxon>
        <taxon>Gunneridae</taxon>
        <taxon>Pentapetalae</taxon>
        <taxon>rosids</taxon>
        <taxon>fabids</taxon>
        <taxon>Fabales</taxon>
        <taxon>Fabaceae</taxon>
        <taxon>Papilionoideae</taxon>
        <taxon>50 kb inversion clade</taxon>
        <taxon>NPAAA clade</taxon>
        <taxon>indigoferoid/millettioid clade</taxon>
        <taxon>Phaseoleae</taxon>
        <taxon>Vigna</taxon>
    </lineage>
</organism>
<dbReference type="AlphaFoldDB" id="A0A0S3SXH5"/>
<protein>
    <submittedName>
        <fullName evidence="2">Uncharacterized protein</fullName>
    </submittedName>
</protein>
<evidence type="ECO:0000313" key="3">
    <source>
        <dbReference type="Proteomes" id="UP000291084"/>
    </source>
</evidence>
<evidence type="ECO:0000256" key="1">
    <source>
        <dbReference type="SAM" id="Phobius"/>
    </source>
</evidence>
<evidence type="ECO:0000313" key="2">
    <source>
        <dbReference type="EMBL" id="BAT97566.1"/>
    </source>
</evidence>
<sequence length="84" mass="8888">SYSLFLGGGSNTSQLSLHEAHASPFESTLLPPLFLLLTCCFSCASNLLDLASLQAAGRVIQCGLLSLLMGLVLLDVAFFLSMHT</sequence>
<feature type="transmembrane region" description="Helical" evidence="1">
    <location>
        <begin position="63"/>
        <end position="82"/>
    </location>
</feature>
<proteinExistence type="predicted"/>
<feature type="transmembrane region" description="Helical" evidence="1">
    <location>
        <begin position="33"/>
        <end position="51"/>
    </location>
</feature>
<keyword evidence="3" id="KW-1185">Reference proteome</keyword>
<keyword evidence="1" id="KW-1133">Transmembrane helix</keyword>